<reference evidence="2" key="2">
    <citation type="submission" date="2020-09" db="EMBL/GenBank/DDBJ databases">
        <authorList>
            <person name="Sun Q."/>
            <person name="Zhou Y."/>
        </authorList>
    </citation>
    <scope>NUCLEOTIDE SEQUENCE</scope>
    <source>
        <strain evidence="2">CGMCC 1.15085</strain>
    </source>
</reference>
<proteinExistence type="predicted"/>
<dbReference type="RefSeq" id="WP_188835921.1">
    <property type="nucleotide sequence ID" value="NZ_BMHI01000002.1"/>
</dbReference>
<keyword evidence="1" id="KW-0812">Transmembrane</keyword>
<keyword evidence="1" id="KW-0472">Membrane</keyword>
<organism evidence="2 3">
    <name type="scientific">Flexivirga endophytica</name>
    <dbReference type="NCBI Taxonomy" id="1849103"/>
    <lineage>
        <taxon>Bacteria</taxon>
        <taxon>Bacillati</taxon>
        <taxon>Actinomycetota</taxon>
        <taxon>Actinomycetes</taxon>
        <taxon>Micrococcales</taxon>
        <taxon>Dermacoccaceae</taxon>
        <taxon>Flexivirga</taxon>
    </lineage>
</organism>
<name>A0A916SYK6_9MICO</name>
<reference evidence="2" key="1">
    <citation type="journal article" date="2014" name="Int. J. Syst. Evol. Microbiol.">
        <title>Complete genome sequence of Corynebacterium casei LMG S-19264T (=DSM 44701T), isolated from a smear-ripened cheese.</title>
        <authorList>
            <consortium name="US DOE Joint Genome Institute (JGI-PGF)"/>
            <person name="Walter F."/>
            <person name="Albersmeier A."/>
            <person name="Kalinowski J."/>
            <person name="Ruckert C."/>
        </authorList>
    </citation>
    <scope>NUCLEOTIDE SEQUENCE</scope>
    <source>
        <strain evidence="2">CGMCC 1.15085</strain>
    </source>
</reference>
<keyword evidence="1" id="KW-1133">Transmembrane helix</keyword>
<accession>A0A916SYK6</accession>
<gene>
    <name evidence="2" type="ORF">GCM10011492_10090</name>
</gene>
<evidence type="ECO:0000313" key="2">
    <source>
        <dbReference type="EMBL" id="GGB22287.1"/>
    </source>
</evidence>
<feature type="transmembrane region" description="Helical" evidence="1">
    <location>
        <begin position="42"/>
        <end position="64"/>
    </location>
</feature>
<evidence type="ECO:0000313" key="3">
    <source>
        <dbReference type="Proteomes" id="UP000636793"/>
    </source>
</evidence>
<protein>
    <submittedName>
        <fullName evidence="2">Uncharacterized protein</fullName>
    </submittedName>
</protein>
<dbReference type="AlphaFoldDB" id="A0A916SYK6"/>
<evidence type="ECO:0000256" key="1">
    <source>
        <dbReference type="SAM" id="Phobius"/>
    </source>
</evidence>
<keyword evidence="3" id="KW-1185">Reference proteome</keyword>
<sequence length="199" mass="20798">MPTIDDRLRDTGQAWREHVDAGAPQAIRPSTRARPSRHTRRTVLVAAAAVVVAGVGIPVAGVLARRAADHNGSSGGFAASCAGPQLQLAGEREHPGAAVVRAGQTLTVTGRFYLDSCQDTNHAPEPHPLTVGISLRGHGRTVLLRTVRAHGSLGTFRASVRIPADWPAGKTTLTTRTSGAQAAVAEGLPRQPLKLTVVN</sequence>
<dbReference type="Proteomes" id="UP000636793">
    <property type="component" value="Unassembled WGS sequence"/>
</dbReference>
<comment type="caution">
    <text evidence="2">The sequence shown here is derived from an EMBL/GenBank/DDBJ whole genome shotgun (WGS) entry which is preliminary data.</text>
</comment>
<dbReference type="EMBL" id="BMHI01000002">
    <property type="protein sequence ID" value="GGB22287.1"/>
    <property type="molecule type" value="Genomic_DNA"/>
</dbReference>